<dbReference type="Pfam" id="PF00501">
    <property type="entry name" value="AMP-binding"/>
    <property type="match status" value="1"/>
</dbReference>
<name>A0A6G8Q104_9ACTN</name>
<dbReference type="RefSeq" id="WP_166397766.1">
    <property type="nucleotide sequence ID" value="NZ_CP045121.1"/>
</dbReference>
<comment type="similarity">
    <text evidence="1">Belongs to the ATP-dependent AMP-binding enzyme family.</text>
</comment>
<evidence type="ECO:0000256" key="3">
    <source>
        <dbReference type="ARBA" id="ARBA00022741"/>
    </source>
</evidence>
<dbReference type="PANTHER" id="PTHR43352:SF1">
    <property type="entry name" value="ANTHRANILATE--COA LIGASE"/>
    <property type="match status" value="1"/>
</dbReference>
<keyword evidence="4" id="KW-0067">ATP-binding</keyword>
<dbReference type="InterPro" id="IPR020845">
    <property type="entry name" value="AMP-binding_CS"/>
</dbReference>
<dbReference type="EMBL" id="CP045121">
    <property type="protein sequence ID" value="QIN80090.1"/>
    <property type="molecule type" value="Genomic_DNA"/>
</dbReference>
<dbReference type="AlphaFoldDB" id="A0A6G8Q104"/>
<sequence length="547" mass="59335">MEGYSAHLDTFARDNLPPREAWPEFVFDLPELRYPEHLNAAAALLDDMAAGEAGERACVHAPDGAWSYRDLRERADRVARVLTEDMGLVPGNRVLLRAANIPMLIAAWFGVLKAGGVVVATMPMLRAAELDKIVLKARVSHALTDARLAEPLEAVGAQRPFLSSVMTFGPGGELEERMREKGPGFDTVETAAEDIALIAFTSGTTGEPKGCMHSHRDVLAVCDTFARHMLDPEPDEVFTGTPPLAFTYGLGGLVLFPMRFGASTVPIEQPGPEALLKAIEEHRITTVFTAPTAYRALLDRVGEAELSSLRKCVSAGETLPRATSDAWFERTGIRIVDGIGSTEMLHIFISAAGEEIRPGSTGKPVPGYHAMIAGDDMSPLPPGEVGRLAVRGPTGCRYLADPRQADYVMDGWNVTGDAYKVDDDGYFWFQARTDDMIVSAGYNIAGPEVEAALMGHEAVGECAVVASPHEERGNVVKAFVVLRGGFEGDAALVEELQDFVKGRIAPYKYPRRIEFTDELPKTQTGKIQRFKLREREMQGAGALGGRP</sequence>
<keyword evidence="8" id="KW-1185">Reference proteome</keyword>
<dbReference type="Pfam" id="PF13193">
    <property type="entry name" value="AMP-binding_C"/>
    <property type="match status" value="1"/>
</dbReference>
<dbReference type="Gene3D" id="3.40.50.12780">
    <property type="entry name" value="N-terminal domain of ligase-like"/>
    <property type="match status" value="1"/>
</dbReference>
<dbReference type="InterPro" id="IPR042099">
    <property type="entry name" value="ANL_N_sf"/>
</dbReference>
<dbReference type="SUPFAM" id="SSF56801">
    <property type="entry name" value="Acetyl-CoA synthetase-like"/>
    <property type="match status" value="1"/>
</dbReference>
<dbReference type="PROSITE" id="PS00455">
    <property type="entry name" value="AMP_BINDING"/>
    <property type="match status" value="1"/>
</dbReference>
<accession>A0A6G8Q104</accession>
<evidence type="ECO:0000313" key="7">
    <source>
        <dbReference type="EMBL" id="QIN80090.1"/>
    </source>
</evidence>
<dbReference type="GO" id="GO:0044550">
    <property type="term" value="P:secondary metabolite biosynthetic process"/>
    <property type="evidence" value="ECO:0007669"/>
    <property type="project" value="TreeGrafter"/>
</dbReference>
<dbReference type="Gene3D" id="3.30.300.30">
    <property type="match status" value="1"/>
</dbReference>
<gene>
    <name evidence="7" type="ORF">GBA65_17945</name>
</gene>
<dbReference type="InterPro" id="IPR045851">
    <property type="entry name" value="AMP-bd_C_sf"/>
</dbReference>
<dbReference type="FunFam" id="3.30.300.30:FF:000005">
    <property type="entry name" value="Acyl-coenzyme A synthetase ACSM5, mitochondrial"/>
    <property type="match status" value="1"/>
</dbReference>
<feature type="domain" description="AMP-dependent synthetase/ligase" evidence="5">
    <location>
        <begin position="50"/>
        <end position="394"/>
    </location>
</feature>
<dbReference type="GO" id="GO:0005524">
    <property type="term" value="F:ATP binding"/>
    <property type="evidence" value="ECO:0007669"/>
    <property type="project" value="UniProtKB-KW"/>
</dbReference>
<evidence type="ECO:0000256" key="1">
    <source>
        <dbReference type="ARBA" id="ARBA00006432"/>
    </source>
</evidence>
<evidence type="ECO:0000313" key="8">
    <source>
        <dbReference type="Proteomes" id="UP000502706"/>
    </source>
</evidence>
<reference evidence="7 8" key="1">
    <citation type="submission" date="2019-10" db="EMBL/GenBank/DDBJ databases">
        <title>Rubrobacter sp nov SCSIO 52915 isolated from a deep-sea sediment in the South China Sea.</title>
        <authorList>
            <person name="Chen R.W."/>
        </authorList>
    </citation>
    <scope>NUCLEOTIDE SEQUENCE [LARGE SCALE GENOMIC DNA]</scope>
    <source>
        <strain evidence="7 8">SCSIO 52915</strain>
    </source>
</reference>
<dbReference type="GO" id="GO:0016405">
    <property type="term" value="F:CoA-ligase activity"/>
    <property type="evidence" value="ECO:0007669"/>
    <property type="project" value="UniProtKB-ARBA"/>
</dbReference>
<dbReference type="Proteomes" id="UP000502706">
    <property type="component" value="Chromosome"/>
</dbReference>
<dbReference type="KEGG" id="rmar:GBA65_17945"/>
<keyword evidence="3" id="KW-0547">Nucleotide-binding</keyword>
<organism evidence="7 8">
    <name type="scientific">Rubrobacter marinus</name>
    <dbReference type="NCBI Taxonomy" id="2653852"/>
    <lineage>
        <taxon>Bacteria</taxon>
        <taxon>Bacillati</taxon>
        <taxon>Actinomycetota</taxon>
        <taxon>Rubrobacteria</taxon>
        <taxon>Rubrobacterales</taxon>
        <taxon>Rubrobacteraceae</taxon>
        <taxon>Rubrobacter</taxon>
    </lineage>
</organism>
<feature type="domain" description="AMP-binding enzyme C-terminal" evidence="6">
    <location>
        <begin position="448"/>
        <end position="526"/>
    </location>
</feature>
<dbReference type="InterPro" id="IPR000873">
    <property type="entry name" value="AMP-dep_synth/lig_dom"/>
</dbReference>
<dbReference type="GO" id="GO:0016878">
    <property type="term" value="F:acid-thiol ligase activity"/>
    <property type="evidence" value="ECO:0007669"/>
    <property type="project" value="UniProtKB-ARBA"/>
</dbReference>
<evidence type="ECO:0000259" key="5">
    <source>
        <dbReference type="Pfam" id="PF00501"/>
    </source>
</evidence>
<evidence type="ECO:0000256" key="4">
    <source>
        <dbReference type="ARBA" id="ARBA00022840"/>
    </source>
</evidence>
<evidence type="ECO:0000256" key="2">
    <source>
        <dbReference type="ARBA" id="ARBA00022598"/>
    </source>
</evidence>
<dbReference type="PANTHER" id="PTHR43352">
    <property type="entry name" value="ACETYL-COA SYNTHETASE"/>
    <property type="match status" value="1"/>
</dbReference>
<protein>
    <submittedName>
        <fullName evidence="7">AMP-binding protein</fullName>
    </submittedName>
</protein>
<proteinExistence type="inferred from homology"/>
<dbReference type="InterPro" id="IPR025110">
    <property type="entry name" value="AMP-bd_C"/>
</dbReference>
<evidence type="ECO:0000259" key="6">
    <source>
        <dbReference type="Pfam" id="PF13193"/>
    </source>
</evidence>
<keyword evidence="2" id="KW-0436">Ligase</keyword>